<evidence type="ECO:0000256" key="1">
    <source>
        <dbReference type="ARBA" id="ARBA00004123"/>
    </source>
</evidence>
<dbReference type="Pfam" id="PF03106">
    <property type="entry name" value="WRKY"/>
    <property type="match status" value="1"/>
</dbReference>
<evidence type="ECO:0000256" key="6">
    <source>
        <dbReference type="SAM" id="MobiDB-lite"/>
    </source>
</evidence>
<evidence type="ECO:0000313" key="9">
    <source>
        <dbReference type="Proteomes" id="UP001341840"/>
    </source>
</evidence>
<dbReference type="PANTHER" id="PTHR32096">
    <property type="entry name" value="WRKY TRANSCRIPTION FACTOR 30-RELATED-RELATED"/>
    <property type="match status" value="1"/>
</dbReference>
<accession>A0ABU6YWR4</accession>
<dbReference type="SMART" id="SM00774">
    <property type="entry name" value="WRKY"/>
    <property type="match status" value="1"/>
</dbReference>
<organism evidence="8 9">
    <name type="scientific">Stylosanthes scabra</name>
    <dbReference type="NCBI Taxonomy" id="79078"/>
    <lineage>
        <taxon>Eukaryota</taxon>
        <taxon>Viridiplantae</taxon>
        <taxon>Streptophyta</taxon>
        <taxon>Embryophyta</taxon>
        <taxon>Tracheophyta</taxon>
        <taxon>Spermatophyta</taxon>
        <taxon>Magnoliopsida</taxon>
        <taxon>eudicotyledons</taxon>
        <taxon>Gunneridae</taxon>
        <taxon>Pentapetalae</taxon>
        <taxon>rosids</taxon>
        <taxon>fabids</taxon>
        <taxon>Fabales</taxon>
        <taxon>Fabaceae</taxon>
        <taxon>Papilionoideae</taxon>
        <taxon>50 kb inversion clade</taxon>
        <taxon>dalbergioids sensu lato</taxon>
        <taxon>Dalbergieae</taxon>
        <taxon>Pterocarpus clade</taxon>
        <taxon>Stylosanthes</taxon>
    </lineage>
</organism>
<sequence>MVMMELEETKKLTEELLQGLEMARQLQIHLHVASTPHETRDLLIQNIISAFENALHILKWTPPPSAAADPSPSPSPVVGIKMLHESPPLNTGSPHSEESDRDLRDQDPTASRKRKNLARWTKQIRVSPGMGGEGPLDDGYSWRKYGQKDILGATYPRGYYRCTHRNVQGCMATKQVQRSDEDPNVFEITYRGSHTCTLASSSSNNINASLLASTTSPNNNNVLQSLDQQQQQQQSPMMNELLLNLRAGLRVQTENLDFNFPNSNHVFSSQTPPPQPHQPMLADNNFPSYMSPATSGISQFSMSSTPNNFATSSGNQINEIISASAAATTSASNSNSPTVGLDFPFDQFELDAQNNFMFGNPRFFP</sequence>
<keyword evidence="9" id="KW-1185">Reference proteome</keyword>
<dbReference type="Gene3D" id="2.20.25.80">
    <property type="entry name" value="WRKY domain"/>
    <property type="match status" value="1"/>
</dbReference>
<dbReference type="Proteomes" id="UP001341840">
    <property type="component" value="Unassembled WGS sequence"/>
</dbReference>
<comment type="caution">
    <text evidence="8">The sequence shown here is derived from an EMBL/GenBank/DDBJ whole genome shotgun (WGS) entry which is preliminary data.</text>
</comment>
<feature type="compositionally biased region" description="Pro residues" evidence="6">
    <location>
        <begin position="64"/>
        <end position="75"/>
    </location>
</feature>
<evidence type="ECO:0000313" key="8">
    <source>
        <dbReference type="EMBL" id="MED6213800.1"/>
    </source>
</evidence>
<name>A0ABU6YWR4_9FABA</name>
<comment type="subcellular location">
    <subcellularLocation>
        <location evidence="1">Nucleus</location>
    </subcellularLocation>
</comment>
<reference evidence="8 9" key="1">
    <citation type="journal article" date="2023" name="Plants (Basel)">
        <title>Bridging the Gap: Combining Genomics and Transcriptomics Approaches to Understand Stylosanthes scabra, an Orphan Legume from the Brazilian Caatinga.</title>
        <authorList>
            <person name="Ferreira-Neto J.R.C."/>
            <person name="da Silva M.D."/>
            <person name="Binneck E."/>
            <person name="de Melo N.F."/>
            <person name="da Silva R.H."/>
            <person name="de Melo A.L.T.M."/>
            <person name="Pandolfi V."/>
            <person name="Bustamante F.O."/>
            <person name="Brasileiro-Vidal A.C."/>
            <person name="Benko-Iseppon A.M."/>
        </authorList>
    </citation>
    <scope>NUCLEOTIDE SEQUENCE [LARGE SCALE GENOMIC DNA]</scope>
    <source>
        <tissue evidence="8">Leaves</tissue>
    </source>
</reference>
<feature type="compositionally biased region" description="Basic and acidic residues" evidence="6">
    <location>
        <begin position="95"/>
        <end position="107"/>
    </location>
</feature>
<evidence type="ECO:0000256" key="2">
    <source>
        <dbReference type="ARBA" id="ARBA00023015"/>
    </source>
</evidence>
<feature type="domain" description="WRKY" evidence="7">
    <location>
        <begin position="131"/>
        <end position="199"/>
    </location>
</feature>
<dbReference type="PROSITE" id="PS50811">
    <property type="entry name" value="WRKY"/>
    <property type="match status" value="1"/>
</dbReference>
<keyword evidence="2" id="KW-0805">Transcription regulation</keyword>
<keyword evidence="3" id="KW-0238">DNA-binding</keyword>
<proteinExistence type="predicted"/>
<gene>
    <name evidence="8" type="primary">WRKY30_2</name>
    <name evidence="8" type="ORF">PIB30_096856</name>
</gene>
<dbReference type="EMBL" id="JASCZI010243988">
    <property type="protein sequence ID" value="MED6213800.1"/>
    <property type="molecule type" value="Genomic_DNA"/>
</dbReference>
<dbReference type="InterPro" id="IPR003657">
    <property type="entry name" value="WRKY_dom"/>
</dbReference>
<dbReference type="SUPFAM" id="SSF118290">
    <property type="entry name" value="WRKY DNA-binding domain"/>
    <property type="match status" value="1"/>
</dbReference>
<protein>
    <submittedName>
        <fullName evidence="8">WRKY Transcription Factor</fullName>
    </submittedName>
</protein>
<evidence type="ECO:0000256" key="3">
    <source>
        <dbReference type="ARBA" id="ARBA00023125"/>
    </source>
</evidence>
<dbReference type="InterPro" id="IPR044810">
    <property type="entry name" value="WRKY_plant"/>
</dbReference>
<dbReference type="PANTHER" id="PTHR32096:SF115">
    <property type="entry name" value="WRKY TRANSCRIPTION FACTOR 30-RELATED"/>
    <property type="match status" value="1"/>
</dbReference>
<dbReference type="InterPro" id="IPR036576">
    <property type="entry name" value="WRKY_dom_sf"/>
</dbReference>
<keyword evidence="5" id="KW-0539">Nucleus</keyword>
<evidence type="ECO:0000256" key="5">
    <source>
        <dbReference type="ARBA" id="ARBA00023242"/>
    </source>
</evidence>
<keyword evidence="4" id="KW-0804">Transcription</keyword>
<feature type="region of interest" description="Disordered" evidence="6">
    <location>
        <begin position="64"/>
        <end position="134"/>
    </location>
</feature>
<evidence type="ECO:0000256" key="4">
    <source>
        <dbReference type="ARBA" id="ARBA00023163"/>
    </source>
</evidence>
<evidence type="ECO:0000259" key="7">
    <source>
        <dbReference type="PROSITE" id="PS50811"/>
    </source>
</evidence>